<dbReference type="Proteomes" id="UP000077755">
    <property type="component" value="Chromosome 7"/>
</dbReference>
<accession>A0AAF0XJN4</accession>
<evidence type="ECO:0000313" key="3">
    <source>
        <dbReference type="Proteomes" id="UP000077755"/>
    </source>
</evidence>
<organism evidence="2 3">
    <name type="scientific">Daucus carota subsp. sativus</name>
    <name type="common">Carrot</name>
    <dbReference type="NCBI Taxonomy" id="79200"/>
    <lineage>
        <taxon>Eukaryota</taxon>
        <taxon>Viridiplantae</taxon>
        <taxon>Streptophyta</taxon>
        <taxon>Embryophyta</taxon>
        <taxon>Tracheophyta</taxon>
        <taxon>Spermatophyta</taxon>
        <taxon>Magnoliopsida</taxon>
        <taxon>eudicotyledons</taxon>
        <taxon>Gunneridae</taxon>
        <taxon>Pentapetalae</taxon>
        <taxon>asterids</taxon>
        <taxon>campanulids</taxon>
        <taxon>Apiales</taxon>
        <taxon>Apiaceae</taxon>
        <taxon>Apioideae</taxon>
        <taxon>Scandiceae</taxon>
        <taxon>Daucinae</taxon>
        <taxon>Daucus</taxon>
        <taxon>Daucus sect. Daucus</taxon>
    </lineage>
</organism>
<dbReference type="EMBL" id="CP093349">
    <property type="protein sequence ID" value="WOH08049.1"/>
    <property type="molecule type" value="Genomic_DNA"/>
</dbReference>
<feature type="compositionally biased region" description="Basic residues" evidence="1">
    <location>
        <begin position="1"/>
        <end position="17"/>
    </location>
</feature>
<reference evidence="2" key="2">
    <citation type="submission" date="2022-03" db="EMBL/GenBank/DDBJ databases">
        <title>Draft title - Genomic analysis of global carrot germplasm unveils the trajectory of domestication and the origin of high carotenoid orange carrot.</title>
        <authorList>
            <person name="Iorizzo M."/>
            <person name="Ellison S."/>
            <person name="Senalik D."/>
            <person name="Macko-Podgorni A."/>
            <person name="Grzebelus D."/>
            <person name="Bostan H."/>
            <person name="Rolling W."/>
            <person name="Curaba J."/>
            <person name="Simon P."/>
        </authorList>
    </citation>
    <scope>NUCLEOTIDE SEQUENCE</scope>
    <source>
        <tissue evidence="2">Leaf</tissue>
    </source>
</reference>
<gene>
    <name evidence="2" type="ORF">DCAR_0727485</name>
</gene>
<protein>
    <submittedName>
        <fullName evidence="2">Uncharacterized protein</fullName>
    </submittedName>
</protein>
<feature type="region of interest" description="Disordered" evidence="1">
    <location>
        <begin position="355"/>
        <end position="381"/>
    </location>
</feature>
<evidence type="ECO:0000313" key="2">
    <source>
        <dbReference type="EMBL" id="WOH08049.1"/>
    </source>
</evidence>
<evidence type="ECO:0000256" key="1">
    <source>
        <dbReference type="SAM" id="MobiDB-lite"/>
    </source>
</evidence>
<dbReference type="AlphaFoldDB" id="A0AAF0XJN4"/>
<feature type="compositionally biased region" description="Polar residues" evidence="1">
    <location>
        <begin position="366"/>
        <end position="381"/>
    </location>
</feature>
<keyword evidence="3" id="KW-1185">Reference proteome</keyword>
<feature type="region of interest" description="Disordered" evidence="1">
    <location>
        <begin position="1"/>
        <end position="79"/>
    </location>
</feature>
<name>A0AAF0XJN4_DAUCS</name>
<feature type="compositionally biased region" description="Low complexity" evidence="1">
    <location>
        <begin position="18"/>
        <end position="38"/>
    </location>
</feature>
<reference evidence="2" key="1">
    <citation type="journal article" date="2016" name="Nat. Genet.">
        <title>A high-quality carrot genome assembly provides new insights into carotenoid accumulation and asterid genome evolution.</title>
        <authorList>
            <person name="Iorizzo M."/>
            <person name="Ellison S."/>
            <person name="Senalik D."/>
            <person name="Zeng P."/>
            <person name="Satapoomin P."/>
            <person name="Huang J."/>
            <person name="Bowman M."/>
            <person name="Iovene M."/>
            <person name="Sanseverino W."/>
            <person name="Cavagnaro P."/>
            <person name="Yildiz M."/>
            <person name="Macko-Podgorni A."/>
            <person name="Moranska E."/>
            <person name="Grzebelus E."/>
            <person name="Grzebelus D."/>
            <person name="Ashrafi H."/>
            <person name="Zheng Z."/>
            <person name="Cheng S."/>
            <person name="Spooner D."/>
            <person name="Van Deynze A."/>
            <person name="Simon P."/>
        </authorList>
    </citation>
    <scope>NUCLEOTIDE SEQUENCE</scope>
    <source>
        <tissue evidence="2">Leaf</tissue>
    </source>
</reference>
<feature type="compositionally biased region" description="Polar residues" evidence="1">
    <location>
        <begin position="39"/>
        <end position="59"/>
    </location>
</feature>
<proteinExistence type="predicted"/>
<sequence length="416" mass="45971">MENDNKKKKNKKKKNKQAKNAESSTAAATATVAASVSADQLTNGFDQHNTSQAQHTSHPSADLDRHGVKASNASAEQVKQLEMEKEAYMNKENDLELKFSKLHSEKENWLQKEAILEEKIKQLQREKEQLQREKDEYLEKEAGYEEKISQLVNEVSTTSSKEFLLKEKIKQLETERESWAQKESSTTETVAGLIADNTRLRAQENQHIKSEMLAAQTMVEKLLLEKAELVEKLNAERDRQGTMAELSSSSVSGPVASTIKLAHNVENSSVISDSTDRILSVPVAESSALKPDPISGTPAKLEGEVVDDASGESQPLLEEKTRPVESGEVFREELCSHSNHNNTPTLDTEITISTETEQIPSEDSDTSGTNLSLEDSSSNEKLTVPISDAPLIGAPFRFISFMARYVSGADLVNQSP</sequence>